<gene>
    <name evidence="3" type="ORF">PDE001_LOCUS2605</name>
</gene>
<feature type="region of interest" description="Disordered" evidence="2">
    <location>
        <begin position="184"/>
        <end position="211"/>
    </location>
</feature>
<name>A0AAV0THM6_9STRA</name>
<feature type="coiled-coil region" evidence="1">
    <location>
        <begin position="447"/>
        <end position="481"/>
    </location>
</feature>
<keyword evidence="1" id="KW-0175">Coiled coil</keyword>
<dbReference type="AlphaFoldDB" id="A0AAV0THM6"/>
<evidence type="ECO:0000313" key="3">
    <source>
        <dbReference type="EMBL" id="CAI5722080.1"/>
    </source>
</evidence>
<accession>A0AAV0THM6</accession>
<sequence length="623" mass="72393">MKNNKPQLRQAERCTNVTGRGEEHLVSSEGRASVDELQHQLMQIKVTYQQFRVQYDLLIETQQQTLLEYQRLVPEMEKKAQELNAVREKLSDKIQIMEKVEQLRRKQLKEDVENKQAELPLLNPRQECGNQGETGQLQNQADAIQRLLIASNTIAWKENGMRLQAELIETRILNEDLNRQLEMTRKSGKRRKHGCTRTKRNAEKEAAKDKKSALETDLQALRDVKRLINDQVVSETRAVDKLEEKIKALQSENVALRLASTHTPVALIDIAGAKEKCEQVEIERKLQRRVDILTLHLNEKQMIVANKDTCCRNRILNLESELQFEQARHEKEHLTQNASVPAANSMFAKQQVEELEFPNAFLRERLALSRKEWRKPFSAKMTSNKAQLQHLRWRLVQNSVSFNSSAPDHDMNDTIGHGSNSQIQREEQHFLVGQEVQEESLAHSNELRNKKQQVMAKNTRLLELELENESLRLEYVRLRRKTRYGSGDLQDAQKQLSGAKGIGSGGRRSLWAAHEWLELEDVVKKMKALIEELRAENKKLKKATAKQASVFLEREDSMRRKLKEQKDVQKRLEVQLQKPHHESSELKKDKLRHQEKLCAKAATLSLRKKLSNLLKLQLKEKDW</sequence>
<dbReference type="EMBL" id="CANTFM010000450">
    <property type="protein sequence ID" value="CAI5722080.1"/>
    <property type="molecule type" value="Genomic_DNA"/>
</dbReference>
<dbReference type="Proteomes" id="UP001162029">
    <property type="component" value="Unassembled WGS sequence"/>
</dbReference>
<organism evidence="3 4">
    <name type="scientific">Peronospora destructor</name>
    <dbReference type="NCBI Taxonomy" id="86335"/>
    <lineage>
        <taxon>Eukaryota</taxon>
        <taxon>Sar</taxon>
        <taxon>Stramenopiles</taxon>
        <taxon>Oomycota</taxon>
        <taxon>Peronosporomycetes</taxon>
        <taxon>Peronosporales</taxon>
        <taxon>Peronosporaceae</taxon>
        <taxon>Peronospora</taxon>
    </lineage>
</organism>
<reference evidence="3" key="1">
    <citation type="submission" date="2022-12" db="EMBL/GenBank/DDBJ databases">
        <authorList>
            <person name="Webb A."/>
        </authorList>
    </citation>
    <scope>NUCLEOTIDE SEQUENCE</scope>
    <source>
        <strain evidence="3">Pd1</strain>
    </source>
</reference>
<proteinExistence type="predicted"/>
<feature type="compositionally biased region" description="Basic residues" evidence="2">
    <location>
        <begin position="186"/>
        <end position="199"/>
    </location>
</feature>
<protein>
    <submittedName>
        <fullName evidence="3">Uncharacterized protein</fullName>
    </submittedName>
</protein>
<feature type="coiled-coil region" evidence="1">
    <location>
        <begin position="516"/>
        <end position="546"/>
    </location>
</feature>
<keyword evidence="4" id="KW-1185">Reference proteome</keyword>
<comment type="caution">
    <text evidence="3">The sequence shown here is derived from an EMBL/GenBank/DDBJ whole genome shotgun (WGS) entry which is preliminary data.</text>
</comment>
<evidence type="ECO:0000256" key="2">
    <source>
        <dbReference type="SAM" id="MobiDB-lite"/>
    </source>
</evidence>
<feature type="compositionally biased region" description="Basic and acidic residues" evidence="2">
    <location>
        <begin position="200"/>
        <end position="211"/>
    </location>
</feature>
<evidence type="ECO:0000256" key="1">
    <source>
        <dbReference type="SAM" id="Coils"/>
    </source>
</evidence>
<evidence type="ECO:0000313" key="4">
    <source>
        <dbReference type="Proteomes" id="UP001162029"/>
    </source>
</evidence>
<feature type="coiled-coil region" evidence="1">
    <location>
        <begin position="66"/>
        <end position="118"/>
    </location>
</feature>